<protein>
    <submittedName>
        <fullName evidence="3">DUF2069 domain-containing protein</fullName>
    </submittedName>
</protein>
<reference evidence="2 4" key="1">
    <citation type="submission" date="2024-02" db="EMBL/GenBank/DDBJ databases">
        <title>Lysobacter Genome Sequencing and Mining.</title>
        <authorList>
            <person name="Bierman J."/>
            <person name="Walker M.C."/>
        </authorList>
    </citation>
    <scope>NUCLEOTIDE SEQUENCE [LARGE SCALE GENOMIC DNA]</scope>
    <source>
        <strain evidence="2 4">PB6250</strain>
    </source>
</reference>
<keyword evidence="1" id="KW-1133">Transmembrane helix</keyword>
<dbReference type="Pfam" id="PF09842">
    <property type="entry name" value="DUF2069"/>
    <property type="match status" value="1"/>
</dbReference>
<dbReference type="AlphaFoldDB" id="A0AAU8MLH5"/>
<name>A0AAU8MLH5_9GAMM</name>
<gene>
    <name evidence="3" type="ORF">ABU614_12055</name>
    <name evidence="2" type="ORF">V2J18_05480</name>
</gene>
<evidence type="ECO:0000313" key="2">
    <source>
        <dbReference type="EMBL" id="MEI2454130.1"/>
    </source>
</evidence>
<keyword evidence="4" id="KW-1185">Reference proteome</keyword>
<dbReference type="Proteomes" id="UP001387215">
    <property type="component" value="Unassembled WGS sequence"/>
</dbReference>
<dbReference type="InterPro" id="IPR018643">
    <property type="entry name" value="DUF2069_membrane"/>
</dbReference>
<dbReference type="EMBL" id="CP159925">
    <property type="protein sequence ID" value="XCO73142.1"/>
    <property type="molecule type" value="Genomic_DNA"/>
</dbReference>
<dbReference type="EMBL" id="JBANDL010000002">
    <property type="protein sequence ID" value="MEI2454130.1"/>
    <property type="molecule type" value="Genomic_DNA"/>
</dbReference>
<keyword evidence="1" id="KW-0812">Transmembrane</keyword>
<accession>A0AAU8MLH5</accession>
<evidence type="ECO:0000313" key="3">
    <source>
        <dbReference type="EMBL" id="XCO73142.1"/>
    </source>
</evidence>
<feature type="transmembrane region" description="Helical" evidence="1">
    <location>
        <begin position="62"/>
        <end position="82"/>
    </location>
</feature>
<dbReference type="RefSeq" id="WP_064747347.1">
    <property type="nucleotide sequence ID" value="NZ_CP159925.1"/>
</dbReference>
<feature type="transmembrane region" description="Helical" evidence="1">
    <location>
        <begin position="37"/>
        <end position="55"/>
    </location>
</feature>
<sequence>MTAQPPRSLAQTLLLAALLALSALFSLWYLLPQRHVLAGLLVFVLPPALLAFGVWRRSRRAAYWSGVCALAWFCHGVMLAWSSPPERLYAWIELVLALTVIFAANQPGLAARFGKRGRH</sequence>
<keyword evidence="1" id="KW-0472">Membrane</keyword>
<organism evidence="3">
    <name type="scientific">Lysobacter firmicutimachus</name>
    <dbReference type="NCBI Taxonomy" id="1792846"/>
    <lineage>
        <taxon>Bacteria</taxon>
        <taxon>Pseudomonadati</taxon>
        <taxon>Pseudomonadota</taxon>
        <taxon>Gammaproteobacteria</taxon>
        <taxon>Lysobacterales</taxon>
        <taxon>Lysobacteraceae</taxon>
        <taxon>Lysobacter</taxon>
    </lineage>
</organism>
<reference evidence="3" key="2">
    <citation type="submission" date="2024-06" db="EMBL/GenBank/DDBJ databases">
        <authorList>
            <person name="Li S."/>
        </authorList>
    </citation>
    <scope>NUCLEOTIDE SEQUENCE</scope>
    <source>
        <strain evidence="3">SR10</strain>
    </source>
</reference>
<feature type="transmembrane region" description="Helical" evidence="1">
    <location>
        <begin position="88"/>
        <end position="109"/>
    </location>
</feature>
<feature type="transmembrane region" description="Helical" evidence="1">
    <location>
        <begin position="12"/>
        <end position="31"/>
    </location>
</feature>
<proteinExistence type="predicted"/>
<evidence type="ECO:0000256" key="1">
    <source>
        <dbReference type="SAM" id="Phobius"/>
    </source>
</evidence>
<evidence type="ECO:0000313" key="4">
    <source>
        <dbReference type="Proteomes" id="UP001387215"/>
    </source>
</evidence>